<dbReference type="InterPro" id="IPR050900">
    <property type="entry name" value="Transposase_IS3/IS150/IS904"/>
</dbReference>
<name>A0ABU4B532_9NOCA</name>
<sequence>LVVGDTIAEIYHRSAGVYGILRVRAALLNEYDMVVNRKLVRALMRERGLVGLPTPKRRKPNLVGLSTPADLVERKFTADAPNELWCTDITEHPARDGKAYCCAVIDCFSRKIVGRAFSTVADTALVNNAVNMAARERSLCGATILHADHGAQFTSWSWGENLRRSGLTPSFGFGR</sequence>
<organism evidence="3 4">
    <name type="scientific">Rhodococcus cercidiphylli</name>
    <dbReference type="NCBI Taxonomy" id="489916"/>
    <lineage>
        <taxon>Bacteria</taxon>
        <taxon>Bacillati</taxon>
        <taxon>Actinomycetota</taxon>
        <taxon>Actinomycetes</taxon>
        <taxon>Mycobacteriales</taxon>
        <taxon>Nocardiaceae</taxon>
        <taxon>Rhodococcus</taxon>
    </lineage>
</organism>
<dbReference type="EMBL" id="JAWLKE010000011">
    <property type="protein sequence ID" value="MDV6233605.1"/>
    <property type="molecule type" value="Genomic_DNA"/>
</dbReference>
<dbReference type="PANTHER" id="PTHR46889:SF4">
    <property type="entry name" value="TRANSPOSASE INSO FOR INSERTION SEQUENCE ELEMENT IS911B-RELATED"/>
    <property type="match status" value="1"/>
</dbReference>
<comment type="caution">
    <text evidence="3">The sequence shown here is derived from an EMBL/GenBank/DDBJ whole genome shotgun (WGS) entry which is preliminary data.</text>
</comment>
<comment type="function">
    <text evidence="1">Involved in the transposition of the insertion sequence.</text>
</comment>
<reference evidence="3 4" key="1">
    <citation type="submission" date="2023-10" db="EMBL/GenBank/DDBJ databases">
        <title>Development of a sustainable strategy for remediation of hydrocarbon-contaminated territories based on the waste exchange concept.</title>
        <authorList>
            <person name="Krivoruchko A."/>
        </authorList>
    </citation>
    <scope>NUCLEOTIDE SEQUENCE [LARGE SCALE GENOMIC DNA]</scope>
    <source>
        <strain evidence="3 4">IEGM 1322</strain>
    </source>
</reference>
<evidence type="ECO:0000313" key="3">
    <source>
        <dbReference type="EMBL" id="MDV6233605.1"/>
    </source>
</evidence>
<dbReference type="Pfam" id="PF00665">
    <property type="entry name" value="rve"/>
    <property type="match status" value="1"/>
</dbReference>
<feature type="domain" description="Integrase catalytic" evidence="2">
    <location>
        <begin position="77"/>
        <end position="175"/>
    </location>
</feature>
<dbReference type="InterPro" id="IPR025948">
    <property type="entry name" value="HTH-like_dom"/>
</dbReference>
<accession>A0ABU4B532</accession>
<dbReference type="SUPFAM" id="SSF53098">
    <property type="entry name" value="Ribonuclease H-like"/>
    <property type="match status" value="1"/>
</dbReference>
<dbReference type="InterPro" id="IPR001584">
    <property type="entry name" value="Integrase_cat-core"/>
</dbReference>
<dbReference type="RefSeq" id="WP_317549685.1">
    <property type="nucleotide sequence ID" value="NZ_JAWLKE010000011.1"/>
</dbReference>
<feature type="non-terminal residue" evidence="3">
    <location>
        <position position="1"/>
    </location>
</feature>
<protein>
    <submittedName>
        <fullName evidence="3">DDE-type integrase/transposase/recombinase</fullName>
    </submittedName>
</protein>
<evidence type="ECO:0000313" key="4">
    <source>
        <dbReference type="Proteomes" id="UP001185899"/>
    </source>
</evidence>
<dbReference type="PROSITE" id="PS50994">
    <property type="entry name" value="INTEGRASE"/>
    <property type="match status" value="1"/>
</dbReference>
<gene>
    <name evidence="3" type="ORF">R3P95_23905</name>
</gene>
<dbReference type="Pfam" id="PF13276">
    <property type="entry name" value="HTH_21"/>
    <property type="match status" value="1"/>
</dbReference>
<evidence type="ECO:0000256" key="1">
    <source>
        <dbReference type="ARBA" id="ARBA00002286"/>
    </source>
</evidence>
<evidence type="ECO:0000259" key="2">
    <source>
        <dbReference type="PROSITE" id="PS50994"/>
    </source>
</evidence>
<keyword evidence="4" id="KW-1185">Reference proteome</keyword>
<dbReference type="InterPro" id="IPR036397">
    <property type="entry name" value="RNaseH_sf"/>
</dbReference>
<dbReference type="Gene3D" id="3.30.420.10">
    <property type="entry name" value="Ribonuclease H-like superfamily/Ribonuclease H"/>
    <property type="match status" value="1"/>
</dbReference>
<dbReference type="Proteomes" id="UP001185899">
    <property type="component" value="Unassembled WGS sequence"/>
</dbReference>
<dbReference type="InterPro" id="IPR012337">
    <property type="entry name" value="RNaseH-like_sf"/>
</dbReference>
<proteinExistence type="predicted"/>
<dbReference type="PANTHER" id="PTHR46889">
    <property type="entry name" value="TRANSPOSASE INSF FOR INSERTION SEQUENCE IS3B-RELATED"/>
    <property type="match status" value="1"/>
</dbReference>